<evidence type="ECO:0000256" key="1">
    <source>
        <dbReference type="ARBA" id="ARBA00006432"/>
    </source>
</evidence>
<dbReference type="Proteomes" id="UP000265882">
    <property type="component" value="Unassembled WGS sequence"/>
</dbReference>
<keyword evidence="4" id="KW-0067">ATP-binding</keyword>
<accession>A0A3A4NWT0</accession>
<gene>
    <name evidence="6" type="ORF">C4520_03165</name>
</gene>
<feature type="domain" description="AMP-dependent synthetase/ligase" evidence="5">
    <location>
        <begin position="74"/>
        <end position="180"/>
    </location>
</feature>
<dbReference type="EMBL" id="QZKU01000028">
    <property type="protein sequence ID" value="RJP24907.1"/>
    <property type="molecule type" value="Genomic_DNA"/>
</dbReference>
<evidence type="ECO:0000313" key="7">
    <source>
        <dbReference type="Proteomes" id="UP000265882"/>
    </source>
</evidence>
<dbReference type="GO" id="GO:0044539">
    <property type="term" value="P:long-chain fatty acid import into cell"/>
    <property type="evidence" value="ECO:0007669"/>
    <property type="project" value="TreeGrafter"/>
</dbReference>
<dbReference type="SUPFAM" id="SSF56801">
    <property type="entry name" value="Acetyl-CoA synthetase-like"/>
    <property type="match status" value="1"/>
</dbReference>
<evidence type="ECO:0000256" key="2">
    <source>
        <dbReference type="ARBA" id="ARBA00022598"/>
    </source>
</evidence>
<dbReference type="InterPro" id="IPR000873">
    <property type="entry name" value="AMP-dep_synth/lig_dom"/>
</dbReference>
<name>A0A3A4NWT0_ABYX5</name>
<organism evidence="6 7">
    <name type="scientific">Abyssobacteria bacterium (strain SURF_5)</name>
    <dbReference type="NCBI Taxonomy" id="2093360"/>
    <lineage>
        <taxon>Bacteria</taxon>
        <taxon>Pseudomonadati</taxon>
        <taxon>Candidatus Hydrogenedentota</taxon>
        <taxon>Candidatus Abyssobacteria</taxon>
    </lineage>
</organism>
<evidence type="ECO:0000259" key="5">
    <source>
        <dbReference type="Pfam" id="PF00501"/>
    </source>
</evidence>
<dbReference type="Gene3D" id="3.40.50.980">
    <property type="match status" value="1"/>
</dbReference>
<dbReference type="Pfam" id="PF00501">
    <property type="entry name" value="AMP-binding"/>
    <property type="match status" value="1"/>
</dbReference>
<sequence>MTNCGWGPNPFTMGRFVQEIKMDNASFSDRQLITLSQYARAQARMLPRLPKILQTIKHIKRIGAENRESWGLLLEENAAKFPSNVAVKSDEAVLTYREYNEAVNRCANYLLSQGLRKGDIVALFLENRPALVIVYSAIAKIGAINCMINTNLRSDSLRHCLTVNPAKAFMVGEEVIGAFLEIKSSLKLDASQKLYFVEDRRTKPLHTALSTWRTP</sequence>
<keyword evidence="3" id="KW-0547">Nucleotide-binding</keyword>
<dbReference type="PANTHER" id="PTHR43107:SF15">
    <property type="entry name" value="FATTY ACID TRANSPORT PROTEIN 3, ISOFORM A"/>
    <property type="match status" value="1"/>
</dbReference>
<protein>
    <recommendedName>
        <fullName evidence="5">AMP-dependent synthetase/ligase domain-containing protein</fullName>
    </recommendedName>
</protein>
<comment type="caution">
    <text evidence="6">The sequence shown here is derived from an EMBL/GenBank/DDBJ whole genome shotgun (WGS) entry which is preliminary data.</text>
</comment>
<dbReference type="GO" id="GO:0005886">
    <property type="term" value="C:plasma membrane"/>
    <property type="evidence" value="ECO:0007669"/>
    <property type="project" value="TreeGrafter"/>
</dbReference>
<evidence type="ECO:0000256" key="3">
    <source>
        <dbReference type="ARBA" id="ARBA00022741"/>
    </source>
</evidence>
<comment type="similarity">
    <text evidence="1">Belongs to the ATP-dependent AMP-binding enzyme family.</text>
</comment>
<dbReference type="GO" id="GO:0005524">
    <property type="term" value="F:ATP binding"/>
    <property type="evidence" value="ECO:0007669"/>
    <property type="project" value="UniProtKB-KW"/>
</dbReference>
<dbReference type="GO" id="GO:0004467">
    <property type="term" value="F:long-chain fatty acid-CoA ligase activity"/>
    <property type="evidence" value="ECO:0007669"/>
    <property type="project" value="TreeGrafter"/>
</dbReference>
<proteinExistence type="inferred from homology"/>
<evidence type="ECO:0000313" key="6">
    <source>
        <dbReference type="EMBL" id="RJP24907.1"/>
    </source>
</evidence>
<evidence type="ECO:0000256" key="4">
    <source>
        <dbReference type="ARBA" id="ARBA00022840"/>
    </source>
</evidence>
<dbReference type="PANTHER" id="PTHR43107">
    <property type="entry name" value="LONG-CHAIN FATTY ACID TRANSPORT PROTEIN"/>
    <property type="match status" value="1"/>
</dbReference>
<dbReference type="GO" id="GO:0005324">
    <property type="term" value="F:long-chain fatty acid transmembrane transporter activity"/>
    <property type="evidence" value="ECO:0007669"/>
    <property type="project" value="TreeGrafter"/>
</dbReference>
<dbReference type="AlphaFoldDB" id="A0A3A4NWT0"/>
<reference evidence="6 7" key="1">
    <citation type="journal article" date="2017" name="ISME J.">
        <title>Energy and carbon metabolisms in a deep terrestrial subsurface fluid microbial community.</title>
        <authorList>
            <person name="Momper L."/>
            <person name="Jungbluth S.P."/>
            <person name="Lee M.D."/>
            <person name="Amend J.P."/>
        </authorList>
    </citation>
    <scope>NUCLEOTIDE SEQUENCE [LARGE SCALE GENOMIC DNA]</scope>
    <source>
        <strain evidence="6">SURF_5</strain>
    </source>
</reference>
<keyword evidence="2" id="KW-0436">Ligase</keyword>